<gene>
    <name evidence="2" type="ORF">BGZ65_011444</name>
</gene>
<dbReference type="InterPro" id="IPR013087">
    <property type="entry name" value="Znf_C2H2_type"/>
</dbReference>
<name>A0A9P6IMN0_9FUNG</name>
<proteinExistence type="predicted"/>
<accession>A0A9P6IMN0</accession>
<dbReference type="AlphaFoldDB" id="A0A9P6IMN0"/>
<protein>
    <recommendedName>
        <fullName evidence="1">C2H2-type domain-containing protein</fullName>
    </recommendedName>
</protein>
<organism evidence="2 3">
    <name type="scientific">Modicella reniformis</name>
    <dbReference type="NCBI Taxonomy" id="1440133"/>
    <lineage>
        <taxon>Eukaryota</taxon>
        <taxon>Fungi</taxon>
        <taxon>Fungi incertae sedis</taxon>
        <taxon>Mucoromycota</taxon>
        <taxon>Mortierellomycotina</taxon>
        <taxon>Mortierellomycetes</taxon>
        <taxon>Mortierellales</taxon>
        <taxon>Mortierellaceae</taxon>
        <taxon>Modicella</taxon>
    </lineage>
</organism>
<feature type="non-terminal residue" evidence="2">
    <location>
        <position position="1"/>
    </location>
</feature>
<dbReference type="PROSITE" id="PS00028">
    <property type="entry name" value="ZINC_FINGER_C2H2_1"/>
    <property type="match status" value="1"/>
</dbReference>
<evidence type="ECO:0000259" key="1">
    <source>
        <dbReference type="PROSITE" id="PS00028"/>
    </source>
</evidence>
<dbReference type="Proteomes" id="UP000749646">
    <property type="component" value="Unassembled WGS sequence"/>
</dbReference>
<evidence type="ECO:0000313" key="2">
    <source>
        <dbReference type="EMBL" id="KAF9939092.1"/>
    </source>
</evidence>
<dbReference type="EMBL" id="JAAAHW010009554">
    <property type="protein sequence ID" value="KAF9939092.1"/>
    <property type="molecule type" value="Genomic_DNA"/>
</dbReference>
<reference evidence="2" key="1">
    <citation type="journal article" date="2020" name="Fungal Divers.">
        <title>Resolving the Mortierellaceae phylogeny through synthesis of multi-gene phylogenetics and phylogenomics.</title>
        <authorList>
            <person name="Vandepol N."/>
            <person name="Liber J."/>
            <person name="Desiro A."/>
            <person name="Na H."/>
            <person name="Kennedy M."/>
            <person name="Barry K."/>
            <person name="Grigoriev I.V."/>
            <person name="Miller A.N."/>
            <person name="O'Donnell K."/>
            <person name="Stajich J.E."/>
            <person name="Bonito G."/>
        </authorList>
    </citation>
    <scope>NUCLEOTIDE SEQUENCE</scope>
    <source>
        <strain evidence="2">MES-2147</strain>
    </source>
</reference>
<keyword evidence="3" id="KW-1185">Reference proteome</keyword>
<sequence>DAVEDAQSAVEDFQGAENVKRSCPICFKKLKSNKAFRSHRSECHDGEVGRKRALSGAIRHISLARDCPRIYFRVRQTVDSHFLYLAQVASSCWMNVGARGCSSWKVVVESDQEHSLEFERQLVESTRHVATARVFKDFFQPAELQLEGGDRVYALILNGGAKRLKTGAQAFVRTLEVESPAEVEDVELKQTLQPHCHGSMVRVGDYKPLEDDDPVCHEPFLGNGKVLARKIEGCCPIDSQGRDVWSFLE</sequence>
<comment type="caution">
    <text evidence="2">The sequence shown here is derived from an EMBL/GenBank/DDBJ whole genome shotgun (WGS) entry which is preliminary data.</text>
</comment>
<evidence type="ECO:0000313" key="3">
    <source>
        <dbReference type="Proteomes" id="UP000749646"/>
    </source>
</evidence>
<feature type="domain" description="C2H2-type" evidence="1">
    <location>
        <begin position="23"/>
        <end position="44"/>
    </location>
</feature>
<dbReference type="OrthoDB" id="2439141at2759"/>